<evidence type="ECO:0000313" key="14">
    <source>
        <dbReference type="Proteomes" id="UP001233999"/>
    </source>
</evidence>
<dbReference type="GO" id="GO:0005272">
    <property type="term" value="F:sodium channel activity"/>
    <property type="evidence" value="ECO:0007669"/>
    <property type="project" value="UniProtKB-KW"/>
</dbReference>
<comment type="similarity">
    <text evidence="2 12">Belongs to the amiloride-sensitive sodium channel (TC 1.A.6) family.</text>
</comment>
<keyword evidence="7" id="KW-0915">Sodium</keyword>
<keyword evidence="10 12" id="KW-0739">Sodium transport</keyword>
<evidence type="ECO:0000256" key="8">
    <source>
        <dbReference type="ARBA" id="ARBA00023065"/>
    </source>
</evidence>
<evidence type="ECO:0000313" key="13">
    <source>
        <dbReference type="EMBL" id="KAJ9593487.1"/>
    </source>
</evidence>
<feature type="non-terminal residue" evidence="13">
    <location>
        <position position="1"/>
    </location>
</feature>
<keyword evidence="9" id="KW-0472">Membrane</keyword>
<comment type="subcellular location">
    <subcellularLocation>
        <location evidence="1">Membrane</location>
        <topology evidence="1">Multi-pass membrane protein</topology>
    </subcellularLocation>
</comment>
<gene>
    <name evidence="13" type="ORF">L9F63_014972</name>
</gene>
<organism evidence="13 14">
    <name type="scientific">Diploptera punctata</name>
    <name type="common">Pacific beetle cockroach</name>
    <dbReference type="NCBI Taxonomy" id="6984"/>
    <lineage>
        <taxon>Eukaryota</taxon>
        <taxon>Metazoa</taxon>
        <taxon>Ecdysozoa</taxon>
        <taxon>Arthropoda</taxon>
        <taxon>Hexapoda</taxon>
        <taxon>Insecta</taxon>
        <taxon>Pterygota</taxon>
        <taxon>Neoptera</taxon>
        <taxon>Polyneoptera</taxon>
        <taxon>Dictyoptera</taxon>
        <taxon>Blattodea</taxon>
        <taxon>Blaberoidea</taxon>
        <taxon>Blaberidae</taxon>
        <taxon>Diplopterinae</taxon>
        <taxon>Diploptera</taxon>
    </lineage>
</organism>
<evidence type="ECO:0000256" key="2">
    <source>
        <dbReference type="ARBA" id="ARBA00007193"/>
    </source>
</evidence>
<evidence type="ECO:0000256" key="10">
    <source>
        <dbReference type="ARBA" id="ARBA00023201"/>
    </source>
</evidence>
<keyword evidence="11 12" id="KW-0407">Ion channel</keyword>
<evidence type="ECO:0000256" key="4">
    <source>
        <dbReference type="ARBA" id="ARBA00022461"/>
    </source>
</evidence>
<dbReference type="InterPro" id="IPR001873">
    <property type="entry name" value="ENaC"/>
</dbReference>
<dbReference type="EMBL" id="JASPKZ010003435">
    <property type="protein sequence ID" value="KAJ9593487.1"/>
    <property type="molecule type" value="Genomic_DNA"/>
</dbReference>
<accession>A0AAD8EL32</accession>
<evidence type="ECO:0000256" key="3">
    <source>
        <dbReference type="ARBA" id="ARBA00022448"/>
    </source>
</evidence>
<sequence>LLWGLAFAAAVLSATYFINNVYRKWEESPVILTVDSRVAEIDEIPFPAVTVCPPSVLTKQHASQLLNET</sequence>
<comment type="caution">
    <text evidence="13">The sequence shown here is derived from an EMBL/GenBank/DDBJ whole genome shotgun (WGS) entry which is preliminary data.</text>
</comment>
<keyword evidence="5 12" id="KW-0812">Transmembrane</keyword>
<name>A0AAD8EL32_DIPPU</name>
<keyword evidence="14" id="KW-1185">Reference proteome</keyword>
<evidence type="ECO:0000256" key="12">
    <source>
        <dbReference type="RuleBase" id="RU000679"/>
    </source>
</evidence>
<keyword evidence="4 12" id="KW-0894">Sodium channel</keyword>
<keyword evidence="8 12" id="KW-0406">Ion transport</keyword>
<dbReference type="AlphaFoldDB" id="A0AAD8EL32"/>
<evidence type="ECO:0000256" key="9">
    <source>
        <dbReference type="ARBA" id="ARBA00023136"/>
    </source>
</evidence>
<keyword evidence="3 12" id="KW-0813">Transport</keyword>
<evidence type="ECO:0000256" key="5">
    <source>
        <dbReference type="ARBA" id="ARBA00022692"/>
    </source>
</evidence>
<evidence type="ECO:0000256" key="6">
    <source>
        <dbReference type="ARBA" id="ARBA00022989"/>
    </source>
</evidence>
<evidence type="ECO:0000256" key="7">
    <source>
        <dbReference type="ARBA" id="ARBA00023053"/>
    </source>
</evidence>
<evidence type="ECO:0000256" key="1">
    <source>
        <dbReference type="ARBA" id="ARBA00004141"/>
    </source>
</evidence>
<dbReference type="Proteomes" id="UP001233999">
    <property type="component" value="Unassembled WGS sequence"/>
</dbReference>
<evidence type="ECO:0000256" key="11">
    <source>
        <dbReference type="ARBA" id="ARBA00023303"/>
    </source>
</evidence>
<proteinExistence type="inferred from homology"/>
<dbReference type="GO" id="GO:0016020">
    <property type="term" value="C:membrane"/>
    <property type="evidence" value="ECO:0007669"/>
    <property type="project" value="UniProtKB-SubCell"/>
</dbReference>
<keyword evidence="6" id="KW-1133">Transmembrane helix</keyword>
<dbReference type="Pfam" id="PF00858">
    <property type="entry name" value="ASC"/>
    <property type="match status" value="1"/>
</dbReference>
<reference evidence="13" key="1">
    <citation type="journal article" date="2023" name="IScience">
        <title>Live-bearing cockroach genome reveals convergent evolutionary mechanisms linked to viviparity in insects and beyond.</title>
        <authorList>
            <person name="Fouks B."/>
            <person name="Harrison M.C."/>
            <person name="Mikhailova A.A."/>
            <person name="Marchal E."/>
            <person name="English S."/>
            <person name="Carruthers M."/>
            <person name="Jennings E.C."/>
            <person name="Chiamaka E.L."/>
            <person name="Frigard R.A."/>
            <person name="Pippel M."/>
            <person name="Attardo G.M."/>
            <person name="Benoit J.B."/>
            <person name="Bornberg-Bauer E."/>
            <person name="Tobe S.S."/>
        </authorList>
    </citation>
    <scope>NUCLEOTIDE SEQUENCE</scope>
    <source>
        <strain evidence="13">Stay&amp;Tobe</strain>
    </source>
</reference>
<protein>
    <submittedName>
        <fullName evidence="13">Uncharacterized protein</fullName>
    </submittedName>
</protein>
<reference evidence="13" key="2">
    <citation type="submission" date="2023-05" db="EMBL/GenBank/DDBJ databases">
        <authorList>
            <person name="Fouks B."/>
        </authorList>
    </citation>
    <scope>NUCLEOTIDE SEQUENCE</scope>
    <source>
        <strain evidence="13">Stay&amp;Tobe</strain>
        <tissue evidence="13">Testes</tissue>
    </source>
</reference>